<dbReference type="PROSITE" id="PS00885">
    <property type="entry name" value="EPSP_SYNTHASE_2"/>
    <property type="match status" value="1"/>
</dbReference>
<feature type="binding site" evidence="8">
    <location>
        <position position="23"/>
    </location>
    <ligand>
        <name>3-phosphoshikimate</name>
        <dbReference type="ChEBI" id="CHEBI:145989"/>
    </ligand>
</feature>
<comment type="similarity">
    <text evidence="2 8">Belongs to the EPSP synthase family.</text>
</comment>
<comment type="caution">
    <text evidence="10">The sequence shown here is derived from an EMBL/GenBank/DDBJ whole genome shotgun (WGS) entry which is preliminary data.</text>
</comment>
<keyword evidence="5 8" id="KW-0808">Transferase</keyword>
<feature type="binding site" evidence="8">
    <location>
        <position position="96"/>
    </location>
    <ligand>
        <name>phosphoenolpyruvate</name>
        <dbReference type="ChEBI" id="CHEBI:58702"/>
    </ligand>
</feature>
<gene>
    <name evidence="8 10" type="primary">aroA</name>
    <name evidence="10" type="ORF">F2Z80_08940</name>
</gene>
<dbReference type="GO" id="GO:0005737">
    <property type="term" value="C:cytoplasm"/>
    <property type="evidence" value="ECO:0007669"/>
    <property type="project" value="UniProtKB-SubCell"/>
</dbReference>
<dbReference type="AlphaFoldDB" id="A0A5N3SB17"/>
<dbReference type="InterPro" id="IPR036968">
    <property type="entry name" value="Enolpyruvate_Tfrase_sf"/>
</dbReference>
<dbReference type="Pfam" id="PF00275">
    <property type="entry name" value="EPSP_synthase"/>
    <property type="match status" value="1"/>
</dbReference>
<feature type="binding site" evidence="8">
    <location>
        <position position="124"/>
    </location>
    <ligand>
        <name>phosphoenolpyruvate</name>
        <dbReference type="ChEBI" id="CHEBI:58702"/>
    </ligand>
</feature>
<dbReference type="EC" id="2.5.1.19" evidence="8"/>
<name>A0A5N3SB17_9VIBR</name>
<dbReference type="GO" id="GO:0008652">
    <property type="term" value="P:amino acid biosynthetic process"/>
    <property type="evidence" value="ECO:0007669"/>
    <property type="project" value="UniProtKB-KW"/>
</dbReference>
<dbReference type="Gene3D" id="3.65.10.10">
    <property type="entry name" value="Enolpyruvate transferase domain"/>
    <property type="match status" value="2"/>
</dbReference>
<evidence type="ECO:0000313" key="11">
    <source>
        <dbReference type="Proteomes" id="UP000326687"/>
    </source>
</evidence>
<dbReference type="RefSeq" id="WP_150895169.1">
    <property type="nucleotide sequence ID" value="NZ_VXDD01000001.1"/>
</dbReference>
<feature type="binding site" evidence="8">
    <location>
        <position position="172"/>
    </location>
    <ligand>
        <name>phosphoenolpyruvate</name>
        <dbReference type="ChEBI" id="CHEBI:58702"/>
    </ligand>
</feature>
<feature type="domain" description="Enolpyruvate transferase" evidence="9">
    <location>
        <begin position="7"/>
        <end position="421"/>
    </location>
</feature>
<feature type="binding site" evidence="8">
    <location>
        <position position="171"/>
    </location>
    <ligand>
        <name>3-phosphoshikimate</name>
        <dbReference type="ChEBI" id="CHEBI:145989"/>
    </ligand>
</feature>
<dbReference type="EMBL" id="VXDD01000001">
    <property type="protein sequence ID" value="KAB0304050.1"/>
    <property type="molecule type" value="Genomic_DNA"/>
</dbReference>
<feature type="binding site" evidence="8">
    <location>
        <position position="172"/>
    </location>
    <ligand>
        <name>3-phosphoshikimate</name>
        <dbReference type="ChEBI" id="CHEBI:145989"/>
    </ligand>
</feature>
<feature type="binding site" evidence="8">
    <location>
        <position position="412"/>
    </location>
    <ligand>
        <name>phosphoenolpyruvate</name>
        <dbReference type="ChEBI" id="CHEBI:58702"/>
    </ligand>
</feature>
<feature type="binding site" evidence="8">
    <location>
        <position position="27"/>
    </location>
    <ligand>
        <name>3-phosphoshikimate</name>
        <dbReference type="ChEBI" id="CHEBI:145989"/>
    </ligand>
</feature>
<keyword evidence="6 8" id="KW-0057">Aromatic amino acid biosynthesis</keyword>
<evidence type="ECO:0000256" key="5">
    <source>
        <dbReference type="ARBA" id="ARBA00022679"/>
    </source>
</evidence>
<evidence type="ECO:0000256" key="1">
    <source>
        <dbReference type="ARBA" id="ARBA00004811"/>
    </source>
</evidence>
<comment type="subcellular location">
    <subcellularLocation>
        <location evidence="8">Cytoplasm</location>
    </subcellularLocation>
</comment>
<proteinExistence type="inferred from homology"/>
<evidence type="ECO:0000256" key="2">
    <source>
        <dbReference type="ARBA" id="ARBA00009948"/>
    </source>
</evidence>
<dbReference type="CDD" id="cd01556">
    <property type="entry name" value="EPSP_synthase"/>
    <property type="match status" value="1"/>
</dbReference>
<feature type="binding site" evidence="8">
    <location>
        <position position="170"/>
    </location>
    <ligand>
        <name>3-phosphoshikimate</name>
        <dbReference type="ChEBI" id="CHEBI:145989"/>
    </ligand>
</feature>
<evidence type="ECO:0000256" key="8">
    <source>
        <dbReference type="HAMAP-Rule" id="MF_00210"/>
    </source>
</evidence>
<dbReference type="PROSITE" id="PS00104">
    <property type="entry name" value="EPSP_SYNTHASE_1"/>
    <property type="match status" value="1"/>
</dbReference>
<feature type="binding site" evidence="8">
    <location>
        <position position="337"/>
    </location>
    <ligand>
        <name>3-phosphoshikimate</name>
        <dbReference type="ChEBI" id="CHEBI:145989"/>
    </ligand>
</feature>
<dbReference type="UniPathway" id="UPA00053">
    <property type="reaction ID" value="UER00089"/>
</dbReference>
<dbReference type="PANTHER" id="PTHR21090:SF5">
    <property type="entry name" value="PENTAFUNCTIONAL AROM POLYPEPTIDE"/>
    <property type="match status" value="1"/>
</dbReference>
<evidence type="ECO:0000256" key="4">
    <source>
        <dbReference type="ARBA" id="ARBA00022605"/>
    </source>
</evidence>
<evidence type="ECO:0000256" key="6">
    <source>
        <dbReference type="ARBA" id="ARBA00023141"/>
    </source>
</evidence>
<reference evidence="10 11" key="1">
    <citation type="submission" date="2019-09" db="EMBL/GenBank/DDBJ databases">
        <title>Vibrio Fortis S7-72.</title>
        <authorList>
            <person name="Das S.K."/>
        </authorList>
    </citation>
    <scope>NUCLEOTIDE SEQUENCE [LARGE SCALE GENOMIC DNA]</scope>
    <source>
        <strain evidence="10 11">S7-72</strain>
    </source>
</reference>
<organism evidence="10 11">
    <name type="scientific">Vibrio fortis</name>
    <dbReference type="NCBI Taxonomy" id="212667"/>
    <lineage>
        <taxon>Bacteria</taxon>
        <taxon>Pseudomonadati</taxon>
        <taxon>Pseudomonadota</taxon>
        <taxon>Gammaproteobacteria</taxon>
        <taxon>Vibrionales</taxon>
        <taxon>Vibrionaceae</taxon>
        <taxon>Vibrio</taxon>
    </lineage>
</organism>
<dbReference type="NCBIfam" id="TIGR01356">
    <property type="entry name" value="aroA"/>
    <property type="match status" value="1"/>
</dbReference>
<dbReference type="InterPro" id="IPR013792">
    <property type="entry name" value="RNA3'P_cycl/enolpyr_Trfase_a/b"/>
</dbReference>
<feature type="binding site" evidence="8">
    <location>
        <position position="341"/>
    </location>
    <ligand>
        <name>3-phosphoshikimate</name>
        <dbReference type="ChEBI" id="CHEBI:145989"/>
    </ligand>
</feature>
<feature type="binding site" evidence="8">
    <location>
        <position position="198"/>
    </location>
    <ligand>
        <name>3-phosphoshikimate</name>
        <dbReference type="ChEBI" id="CHEBI:145989"/>
    </ligand>
</feature>
<keyword evidence="4 8" id="KW-0028">Amino-acid biosynthesis</keyword>
<protein>
    <recommendedName>
        <fullName evidence="8">3-phosphoshikimate 1-carboxyvinyltransferase</fullName>
        <ecNumber evidence="8">2.5.1.19</ecNumber>
    </recommendedName>
    <alternativeName>
        <fullName evidence="8">5-enolpyruvylshikimate-3-phosphate synthase</fullName>
        <shortName evidence="8">EPSP synthase</shortName>
        <shortName evidence="8">EPSPS</shortName>
    </alternativeName>
</protein>
<dbReference type="PIRSF" id="PIRSF000505">
    <property type="entry name" value="EPSPS"/>
    <property type="match status" value="1"/>
</dbReference>
<evidence type="ECO:0000256" key="7">
    <source>
        <dbReference type="ARBA" id="ARBA00044633"/>
    </source>
</evidence>
<dbReference type="PANTHER" id="PTHR21090">
    <property type="entry name" value="AROM/DEHYDROQUINATE SYNTHASE"/>
    <property type="match status" value="1"/>
</dbReference>
<dbReference type="InterPro" id="IPR001986">
    <property type="entry name" value="Enolpyruvate_Tfrase_dom"/>
</dbReference>
<comment type="pathway">
    <text evidence="1 8">Metabolic intermediate biosynthesis; chorismate biosynthesis; chorismate from D-erythrose 4-phosphate and phosphoenolpyruvate: step 6/7.</text>
</comment>
<accession>A0A5N3SB17</accession>
<dbReference type="InterPro" id="IPR023193">
    <property type="entry name" value="EPSP_synthase_CS"/>
</dbReference>
<dbReference type="SUPFAM" id="SSF55205">
    <property type="entry name" value="EPT/RTPC-like"/>
    <property type="match status" value="1"/>
</dbReference>
<dbReference type="FunFam" id="3.65.10.10:FF:000003">
    <property type="entry name" value="3-phosphoshikimate 1-carboxyvinyltransferase"/>
    <property type="match status" value="1"/>
</dbReference>
<dbReference type="GO" id="GO:0009423">
    <property type="term" value="P:chorismate biosynthetic process"/>
    <property type="evidence" value="ECO:0007669"/>
    <property type="project" value="UniProtKB-UniRule"/>
</dbReference>
<feature type="binding site" evidence="8">
    <location>
        <position position="22"/>
    </location>
    <ligand>
        <name>3-phosphoshikimate</name>
        <dbReference type="ChEBI" id="CHEBI:145989"/>
    </ligand>
</feature>
<sequence>MESLTLQPIQKVSGEVNLPGSKSVSNRALLLAALSSGKTRLTNLLDSDDIRHMLNALTKLGVSYQLSDDKTVCEVEGLGGAFASQEALELFLGNAGTAMRPLAAALCLGSGEYVLTGEPRMKERPIGHLVTALREAGADVEYLENENYPPLKIKGTGLKSGTVSIDGSISSQFLTAFLMAAPLAEGEITIKIEGELVSKPYIDITLHIMKQFGVDVINNDYQEFVIPTGQQYVAPGDFLVEGDASSASYFLAAAAIKGGEIKVTGIGKNSIQGDIQFADALEKMGAEIEWGDDYVISRVGQLKGIDMDYNHIPDAAMTIATTALFAEGTTAIRNVYNWRVKETDRLAAMATELRKVGAEVEEGEDYIIVQPVSELKHAAIDTYDDHRMAMCFSLVALSDTPVTINDPACTSKTFPDYFDKLKMLSQ</sequence>
<evidence type="ECO:0000256" key="3">
    <source>
        <dbReference type="ARBA" id="ARBA00022490"/>
    </source>
</evidence>
<dbReference type="FunFam" id="3.65.10.10:FF:000004">
    <property type="entry name" value="3-phosphoshikimate 1-carboxyvinyltransferase"/>
    <property type="match status" value="1"/>
</dbReference>
<comment type="function">
    <text evidence="8">Catalyzes the transfer of the enolpyruvyl moiety of phosphoenolpyruvate (PEP) to the 5-hydroxyl of shikimate-3-phosphate (S3P) to produce enolpyruvyl shikimate-3-phosphate and inorganic phosphate.</text>
</comment>
<feature type="binding site" evidence="8">
    <location>
        <position position="345"/>
    </location>
    <ligand>
        <name>phosphoenolpyruvate</name>
        <dbReference type="ChEBI" id="CHEBI:58702"/>
    </ligand>
</feature>
<feature type="binding site" evidence="8">
    <location>
        <position position="22"/>
    </location>
    <ligand>
        <name>phosphoenolpyruvate</name>
        <dbReference type="ChEBI" id="CHEBI:58702"/>
    </ligand>
</feature>
<dbReference type="GO" id="GO:0009073">
    <property type="term" value="P:aromatic amino acid family biosynthetic process"/>
    <property type="evidence" value="ECO:0007669"/>
    <property type="project" value="UniProtKB-KW"/>
</dbReference>
<feature type="active site" description="Proton acceptor" evidence="8">
    <location>
        <position position="314"/>
    </location>
</feature>
<dbReference type="InterPro" id="IPR006264">
    <property type="entry name" value="EPSP_synthase"/>
</dbReference>
<feature type="binding site" evidence="8">
    <location>
        <position position="387"/>
    </location>
    <ligand>
        <name>phosphoenolpyruvate</name>
        <dbReference type="ChEBI" id="CHEBI:58702"/>
    </ligand>
</feature>
<comment type="catalytic activity">
    <reaction evidence="7">
        <text>3-phosphoshikimate + phosphoenolpyruvate = 5-O-(1-carboxyvinyl)-3-phosphoshikimate + phosphate</text>
        <dbReference type="Rhea" id="RHEA:21256"/>
        <dbReference type="ChEBI" id="CHEBI:43474"/>
        <dbReference type="ChEBI" id="CHEBI:57701"/>
        <dbReference type="ChEBI" id="CHEBI:58702"/>
        <dbReference type="ChEBI" id="CHEBI:145989"/>
        <dbReference type="EC" id="2.5.1.19"/>
    </reaction>
    <physiologicalReaction direction="left-to-right" evidence="7">
        <dbReference type="Rhea" id="RHEA:21257"/>
    </physiologicalReaction>
</comment>
<feature type="binding site" evidence="8">
    <location>
        <position position="314"/>
    </location>
    <ligand>
        <name>3-phosphoshikimate</name>
        <dbReference type="ChEBI" id="CHEBI:145989"/>
    </ligand>
</feature>
<comment type="subunit">
    <text evidence="8">Monomer.</text>
</comment>
<dbReference type="GO" id="GO:0003866">
    <property type="term" value="F:3-phosphoshikimate 1-carboxyvinyltransferase activity"/>
    <property type="evidence" value="ECO:0007669"/>
    <property type="project" value="UniProtKB-UniRule"/>
</dbReference>
<dbReference type="HAMAP" id="MF_00210">
    <property type="entry name" value="EPSP_synth"/>
    <property type="match status" value="1"/>
</dbReference>
<evidence type="ECO:0000313" key="10">
    <source>
        <dbReference type="EMBL" id="KAB0304050.1"/>
    </source>
</evidence>
<evidence type="ECO:0000259" key="9">
    <source>
        <dbReference type="Pfam" id="PF00275"/>
    </source>
</evidence>
<keyword evidence="3 8" id="KW-0963">Cytoplasm</keyword>
<dbReference type="Proteomes" id="UP000326687">
    <property type="component" value="Unassembled WGS sequence"/>
</dbReference>